<dbReference type="SUPFAM" id="SSF56176">
    <property type="entry name" value="FAD-binding/transporter-associated domain-like"/>
    <property type="match status" value="1"/>
</dbReference>
<dbReference type="GO" id="GO:0071555">
    <property type="term" value="P:cell wall organization"/>
    <property type="evidence" value="ECO:0007669"/>
    <property type="project" value="UniProtKB-KW"/>
</dbReference>
<feature type="domain" description="FAD-binding PCMH-type" evidence="20">
    <location>
        <begin position="19"/>
        <end position="192"/>
    </location>
</feature>
<dbReference type="PANTHER" id="PTHR21071">
    <property type="entry name" value="UDP-N-ACETYLENOLPYRUVOYLGLUCOSAMINE REDUCTASE"/>
    <property type="match status" value="1"/>
</dbReference>
<feature type="active site" evidence="19">
    <location>
        <position position="167"/>
    </location>
</feature>
<evidence type="ECO:0000256" key="19">
    <source>
        <dbReference type="HAMAP-Rule" id="MF_00037"/>
    </source>
</evidence>
<dbReference type="RefSeq" id="WP_014261311.1">
    <property type="nucleotide sequence ID" value="NC_016629.1"/>
</dbReference>
<evidence type="ECO:0000256" key="13">
    <source>
        <dbReference type="ARBA" id="ARBA00022984"/>
    </source>
</evidence>
<feature type="active site" description="Proton donor" evidence="19">
    <location>
        <position position="221"/>
    </location>
</feature>
<evidence type="ECO:0000313" key="22">
    <source>
        <dbReference type="Proteomes" id="UP000007844"/>
    </source>
</evidence>
<dbReference type="GO" id="GO:0008762">
    <property type="term" value="F:UDP-N-acetylmuramate dehydrogenase activity"/>
    <property type="evidence" value="ECO:0007669"/>
    <property type="project" value="UniProtKB-UniRule"/>
</dbReference>
<evidence type="ECO:0000256" key="16">
    <source>
        <dbReference type="ARBA" id="ARBA00023316"/>
    </source>
</evidence>
<gene>
    <name evidence="19" type="primary">murB</name>
    <name evidence="21" type="ORF">Desaf_3406</name>
</gene>
<dbReference type="GO" id="GO:0008360">
    <property type="term" value="P:regulation of cell shape"/>
    <property type="evidence" value="ECO:0007669"/>
    <property type="project" value="UniProtKB-KW"/>
</dbReference>
<dbReference type="SUPFAM" id="SSF56194">
    <property type="entry name" value="Uridine diphospho-N-Acetylenolpyruvylglucosamine reductase, MurB, C-terminal domain"/>
    <property type="match status" value="1"/>
</dbReference>
<evidence type="ECO:0000256" key="15">
    <source>
        <dbReference type="ARBA" id="ARBA00023306"/>
    </source>
</evidence>
<comment type="cofactor">
    <cofactor evidence="1 19">
        <name>FAD</name>
        <dbReference type="ChEBI" id="CHEBI:57692"/>
    </cofactor>
</comment>
<dbReference type="GO" id="GO:0009252">
    <property type="term" value="P:peptidoglycan biosynthetic process"/>
    <property type="evidence" value="ECO:0007669"/>
    <property type="project" value="UniProtKB-UniRule"/>
</dbReference>
<dbReference type="InterPro" id="IPR036318">
    <property type="entry name" value="FAD-bd_PCMH-like_sf"/>
</dbReference>
<proteinExistence type="inferred from homology"/>
<dbReference type="Gene3D" id="3.30.43.10">
    <property type="entry name" value="Uridine Diphospho-n-acetylenolpyruvylglucosamine Reductase, domain 2"/>
    <property type="match status" value="1"/>
</dbReference>
<dbReference type="KEGG" id="daf:Desaf_3406"/>
<evidence type="ECO:0000256" key="10">
    <source>
        <dbReference type="ARBA" id="ARBA00022827"/>
    </source>
</evidence>
<keyword evidence="22" id="KW-1185">Reference proteome</keyword>
<comment type="pathway">
    <text evidence="4 19">Cell wall biogenesis; peptidoglycan biosynthesis.</text>
</comment>
<dbReference type="EC" id="1.3.1.98" evidence="5 19"/>
<name>F3YWW8_DESAF</name>
<evidence type="ECO:0000256" key="8">
    <source>
        <dbReference type="ARBA" id="ARBA00022618"/>
    </source>
</evidence>
<sequence>MDLIIGKGPLLSERTTLRLGGRALAEVSVGSEAGFDRLAGELARLGGRPLVLGWGSNLLAKDGELDLLLVRPQFEQGPEVVGEVQGKILVRCGAGVRLPLLLGWAARHGLSGLEGLAGIPGSVGGAVAMNAGSYGVSFCQAMTRARIWTPERGLVWLAPDGYDCAYRHFKPRHHGESGLFIVTEVELVLTSGTSEAVRSVMRANLARKKASQPITLATAGCVYKNPEGNSAGRLLDQAGFRGRRLGGMGFSELHANFLANYSGGTAGQALELLEEAWAKVLDLFGVSLELEVKVVG</sequence>
<keyword evidence="12 19" id="KW-0133">Cell shape</keyword>
<organism evidence="21 22">
    <name type="scientific">Desulfocurvibacter africanus subsp. africanus str. Walvis Bay</name>
    <dbReference type="NCBI Taxonomy" id="690850"/>
    <lineage>
        <taxon>Bacteria</taxon>
        <taxon>Pseudomonadati</taxon>
        <taxon>Thermodesulfobacteriota</taxon>
        <taxon>Desulfovibrionia</taxon>
        <taxon>Desulfovibrionales</taxon>
        <taxon>Desulfovibrionaceae</taxon>
        <taxon>Desulfocurvibacter</taxon>
    </lineage>
</organism>
<dbReference type="NCBIfam" id="TIGR00179">
    <property type="entry name" value="murB"/>
    <property type="match status" value="1"/>
</dbReference>
<evidence type="ECO:0000256" key="6">
    <source>
        <dbReference type="ARBA" id="ARBA00015188"/>
    </source>
</evidence>
<comment type="function">
    <text evidence="2 19">Cell wall formation.</text>
</comment>
<dbReference type="HOGENOM" id="CLU_035304_1_1_7"/>
<dbReference type="Gene3D" id="3.30.465.10">
    <property type="match status" value="1"/>
</dbReference>
<comment type="similarity">
    <text evidence="19">Belongs to the MurB family.</text>
</comment>
<dbReference type="UniPathway" id="UPA00219"/>
<dbReference type="InterPro" id="IPR016169">
    <property type="entry name" value="FAD-bd_PCMH_sub2"/>
</dbReference>
<keyword evidence="13 19" id="KW-0573">Peptidoglycan synthesis</keyword>
<evidence type="ECO:0000256" key="18">
    <source>
        <dbReference type="ARBA" id="ARBA00048914"/>
    </source>
</evidence>
<evidence type="ECO:0000256" key="2">
    <source>
        <dbReference type="ARBA" id="ARBA00003921"/>
    </source>
</evidence>
<dbReference type="PANTHER" id="PTHR21071:SF4">
    <property type="entry name" value="UDP-N-ACETYLENOLPYRUVOYLGLUCOSAMINE REDUCTASE"/>
    <property type="match status" value="1"/>
</dbReference>
<protein>
    <recommendedName>
        <fullName evidence="6 19">UDP-N-acetylenolpyruvoylglucosamine reductase</fullName>
        <ecNumber evidence="5 19">1.3.1.98</ecNumber>
    </recommendedName>
    <alternativeName>
        <fullName evidence="17 19">UDP-N-acetylmuramate dehydrogenase</fullName>
    </alternativeName>
</protein>
<dbReference type="GO" id="GO:0005829">
    <property type="term" value="C:cytosol"/>
    <property type="evidence" value="ECO:0007669"/>
    <property type="project" value="TreeGrafter"/>
</dbReference>
<keyword evidence="16 19" id="KW-0961">Cell wall biogenesis/degradation</keyword>
<dbReference type="GO" id="GO:0051301">
    <property type="term" value="P:cell division"/>
    <property type="evidence" value="ECO:0007669"/>
    <property type="project" value="UniProtKB-KW"/>
</dbReference>
<dbReference type="InterPro" id="IPR016166">
    <property type="entry name" value="FAD-bd_PCMH"/>
</dbReference>
<dbReference type="InterPro" id="IPR003170">
    <property type="entry name" value="MurB"/>
</dbReference>
<evidence type="ECO:0000256" key="5">
    <source>
        <dbReference type="ARBA" id="ARBA00012518"/>
    </source>
</evidence>
<comment type="catalytic activity">
    <reaction evidence="18 19">
        <text>UDP-N-acetyl-alpha-D-muramate + NADP(+) = UDP-N-acetyl-3-O-(1-carboxyvinyl)-alpha-D-glucosamine + NADPH + H(+)</text>
        <dbReference type="Rhea" id="RHEA:12248"/>
        <dbReference type="ChEBI" id="CHEBI:15378"/>
        <dbReference type="ChEBI" id="CHEBI:57783"/>
        <dbReference type="ChEBI" id="CHEBI:58349"/>
        <dbReference type="ChEBI" id="CHEBI:68483"/>
        <dbReference type="ChEBI" id="CHEBI:70757"/>
        <dbReference type="EC" id="1.3.1.98"/>
    </reaction>
</comment>
<evidence type="ECO:0000256" key="4">
    <source>
        <dbReference type="ARBA" id="ARBA00004752"/>
    </source>
</evidence>
<dbReference type="STRING" id="690850.Desaf_3406"/>
<dbReference type="eggNOG" id="COG0812">
    <property type="taxonomic scope" value="Bacteria"/>
</dbReference>
<keyword evidence="9 19" id="KW-0285">Flavoprotein</keyword>
<evidence type="ECO:0000256" key="3">
    <source>
        <dbReference type="ARBA" id="ARBA00004496"/>
    </source>
</evidence>
<dbReference type="InterPro" id="IPR006094">
    <property type="entry name" value="Oxid_FAD_bind_N"/>
</dbReference>
<dbReference type="InterPro" id="IPR016167">
    <property type="entry name" value="FAD-bd_PCMH_sub1"/>
</dbReference>
<dbReference type="Gene3D" id="3.90.78.10">
    <property type="entry name" value="UDP-N-acetylenolpyruvoylglucosamine reductase, C-terminal domain"/>
    <property type="match status" value="1"/>
</dbReference>
<dbReference type="EMBL" id="CP003221">
    <property type="protein sequence ID" value="EGJ51692.1"/>
    <property type="molecule type" value="Genomic_DNA"/>
</dbReference>
<evidence type="ECO:0000256" key="12">
    <source>
        <dbReference type="ARBA" id="ARBA00022960"/>
    </source>
</evidence>
<dbReference type="Pfam" id="PF02873">
    <property type="entry name" value="MurB_C"/>
    <property type="match status" value="1"/>
</dbReference>
<evidence type="ECO:0000313" key="21">
    <source>
        <dbReference type="EMBL" id="EGJ51692.1"/>
    </source>
</evidence>
<evidence type="ECO:0000256" key="17">
    <source>
        <dbReference type="ARBA" id="ARBA00031026"/>
    </source>
</evidence>
<dbReference type="InterPro" id="IPR011601">
    <property type="entry name" value="MurB_C"/>
</dbReference>
<dbReference type="InterPro" id="IPR036635">
    <property type="entry name" value="MurB_C_sf"/>
</dbReference>
<evidence type="ECO:0000256" key="14">
    <source>
        <dbReference type="ARBA" id="ARBA00023002"/>
    </source>
</evidence>
<dbReference type="PROSITE" id="PS51387">
    <property type="entry name" value="FAD_PCMH"/>
    <property type="match status" value="1"/>
</dbReference>
<accession>F3YWW8</accession>
<keyword evidence="14 19" id="KW-0560">Oxidoreductase</keyword>
<evidence type="ECO:0000259" key="20">
    <source>
        <dbReference type="PROSITE" id="PS51387"/>
    </source>
</evidence>
<keyword evidence="7 19" id="KW-0963">Cytoplasm</keyword>
<dbReference type="AlphaFoldDB" id="F3YWW8"/>
<dbReference type="GO" id="GO:0071949">
    <property type="term" value="F:FAD binding"/>
    <property type="evidence" value="ECO:0007669"/>
    <property type="project" value="InterPro"/>
</dbReference>
<keyword evidence="8 19" id="KW-0132">Cell division</keyword>
<evidence type="ECO:0000256" key="11">
    <source>
        <dbReference type="ARBA" id="ARBA00022857"/>
    </source>
</evidence>
<evidence type="ECO:0000256" key="1">
    <source>
        <dbReference type="ARBA" id="ARBA00001974"/>
    </source>
</evidence>
<keyword evidence="10 19" id="KW-0274">FAD</keyword>
<dbReference type="Pfam" id="PF01565">
    <property type="entry name" value="FAD_binding_4"/>
    <property type="match status" value="1"/>
</dbReference>
<reference evidence="21 22" key="1">
    <citation type="journal article" date="2011" name="J. Bacteriol.">
        <title>Genome sequence of the mercury-methylating and pleomorphic Desulfovibrio africanus Strain Walvis Bay.</title>
        <authorList>
            <person name="Brown S.D."/>
            <person name="Wall J.D."/>
            <person name="Kucken A.M."/>
            <person name="Gilmour C.C."/>
            <person name="Podar M."/>
            <person name="Brandt C.C."/>
            <person name="Teshima H."/>
            <person name="Detter J.C."/>
            <person name="Han C.S."/>
            <person name="Land M.L."/>
            <person name="Lucas S."/>
            <person name="Han J."/>
            <person name="Pennacchio L."/>
            <person name="Nolan M."/>
            <person name="Pitluck S."/>
            <person name="Woyke T."/>
            <person name="Goodwin L."/>
            <person name="Palumbo A.V."/>
            <person name="Elias D.A."/>
        </authorList>
    </citation>
    <scope>NUCLEOTIDE SEQUENCE [LARGE SCALE GENOMIC DNA]</scope>
    <source>
        <strain evidence="21 22">Walvis Bay</strain>
    </source>
</reference>
<keyword evidence="11 19" id="KW-0521">NADP</keyword>
<evidence type="ECO:0000256" key="9">
    <source>
        <dbReference type="ARBA" id="ARBA00022630"/>
    </source>
</evidence>
<dbReference type="HAMAP" id="MF_00037">
    <property type="entry name" value="MurB"/>
    <property type="match status" value="1"/>
</dbReference>
<feature type="active site" evidence="19">
    <location>
        <position position="291"/>
    </location>
</feature>
<keyword evidence="15 19" id="KW-0131">Cell cycle</keyword>
<dbReference type="Proteomes" id="UP000007844">
    <property type="component" value="Chromosome"/>
</dbReference>
<evidence type="ECO:0000256" key="7">
    <source>
        <dbReference type="ARBA" id="ARBA00022490"/>
    </source>
</evidence>
<comment type="subcellular location">
    <subcellularLocation>
        <location evidence="3 19">Cytoplasm</location>
    </subcellularLocation>
</comment>